<accession>A0ACC1RP84</accession>
<dbReference type="EMBL" id="JANHOG010002419">
    <property type="protein sequence ID" value="KAJ3523619.1"/>
    <property type="molecule type" value="Genomic_DNA"/>
</dbReference>
<name>A0ACC1RP84_9APHY</name>
<gene>
    <name evidence="1" type="ORF">NM688_g8698</name>
</gene>
<keyword evidence="2" id="KW-1185">Reference proteome</keyword>
<organism evidence="1 2">
    <name type="scientific">Phlebia brevispora</name>
    <dbReference type="NCBI Taxonomy" id="194682"/>
    <lineage>
        <taxon>Eukaryota</taxon>
        <taxon>Fungi</taxon>
        <taxon>Dikarya</taxon>
        <taxon>Basidiomycota</taxon>
        <taxon>Agaricomycotina</taxon>
        <taxon>Agaricomycetes</taxon>
        <taxon>Polyporales</taxon>
        <taxon>Meruliaceae</taxon>
        <taxon>Phlebia</taxon>
    </lineage>
</organism>
<evidence type="ECO:0000313" key="2">
    <source>
        <dbReference type="Proteomes" id="UP001148662"/>
    </source>
</evidence>
<comment type="caution">
    <text evidence="1">The sequence shown here is derived from an EMBL/GenBank/DDBJ whole genome shotgun (WGS) entry which is preliminary data.</text>
</comment>
<sequence length="230" mass="26401">MTPPPPPLARPSLDTFRPLMSCRCLTKFELRWDYQLYIREGDIEELAMSWPFLEVLLLNCDPIPEPDPPVLSPVALVPFAKYCHRLRELSLYIDGRRVPPEPPAAIQPFRVLEKLSLGSSPIGEVDPMALFLSQLCSIRLRDHRGRALADAYGIALDHAGVPDHIRGEMSDWWNRWTTVGKVLPLAVKARQDEKSRMAAVISEVDRRNRFRLEELENELRELREKMELGP</sequence>
<evidence type="ECO:0000313" key="1">
    <source>
        <dbReference type="EMBL" id="KAJ3523619.1"/>
    </source>
</evidence>
<dbReference type="Proteomes" id="UP001148662">
    <property type="component" value="Unassembled WGS sequence"/>
</dbReference>
<reference evidence="1" key="1">
    <citation type="submission" date="2022-07" db="EMBL/GenBank/DDBJ databases">
        <title>Genome Sequence of Phlebia brevispora.</title>
        <authorList>
            <person name="Buettner E."/>
        </authorList>
    </citation>
    <scope>NUCLEOTIDE SEQUENCE</scope>
    <source>
        <strain evidence="1">MPL23</strain>
    </source>
</reference>
<proteinExistence type="predicted"/>
<protein>
    <submittedName>
        <fullName evidence="1">Uncharacterized protein</fullName>
    </submittedName>
</protein>